<dbReference type="InterPro" id="IPR011008">
    <property type="entry name" value="Dimeric_a/b-barrel"/>
</dbReference>
<gene>
    <name evidence="3" type="ORF">R1CP_19970</name>
</gene>
<reference evidence="3 4" key="1">
    <citation type="submission" date="2014-07" db="EMBL/GenBank/DDBJ databases">
        <authorList>
            <person name="Zhang J.E."/>
            <person name="Yang H."/>
            <person name="Guo J."/>
            <person name="Deng Z."/>
            <person name="Luo H."/>
            <person name="Luo M."/>
            <person name="Zhao B."/>
        </authorList>
    </citation>
    <scope>NUCLEOTIDE SEQUENCE [LARGE SCALE GENOMIC DNA]</scope>
    <source>
        <strain evidence="3 4">1CP</strain>
    </source>
</reference>
<dbReference type="EMBL" id="CP009111">
    <property type="protein sequence ID" value="ANS28676.1"/>
    <property type="molecule type" value="Genomic_DNA"/>
</dbReference>
<dbReference type="Proteomes" id="UP000186108">
    <property type="component" value="Chromosome"/>
</dbReference>
<name>A0A1B1K7X1_RHOOP</name>
<dbReference type="SUPFAM" id="SSF54909">
    <property type="entry name" value="Dimeric alpha+beta barrel"/>
    <property type="match status" value="1"/>
</dbReference>
<dbReference type="AlphaFoldDB" id="A0A1B1K7X1"/>
<proteinExistence type="inferred from homology"/>
<evidence type="ECO:0000256" key="1">
    <source>
        <dbReference type="ARBA" id="ARBA00007689"/>
    </source>
</evidence>
<sequence>MPLFVVEYTYSPETSSGRDDHRTDHHGWLAELVRRKVVLSSHPFADGHGARFVVDAADAETVTRLFTHDPFAHANLVAAVRVREWDPEMDEFST</sequence>
<evidence type="ECO:0000313" key="3">
    <source>
        <dbReference type="EMBL" id="ANS28676.1"/>
    </source>
</evidence>
<protein>
    <recommendedName>
        <fullName evidence="2">YCII-related domain-containing protein</fullName>
    </recommendedName>
</protein>
<accession>A0A1B1K7X1</accession>
<feature type="domain" description="YCII-related" evidence="2">
    <location>
        <begin position="4"/>
        <end position="85"/>
    </location>
</feature>
<dbReference type="InterPro" id="IPR005545">
    <property type="entry name" value="YCII"/>
</dbReference>
<dbReference type="Pfam" id="PF03795">
    <property type="entry name" value="YCII"/>
    <property type="match status" value="1"/>
</dbReference>
<evidence type="ECO:0000259" key="2">
    <source>
        <dbReference type="Pfam" id="PF03795"/>
    </source>
</evidence>
<organism evidence="3 4">
    <name type="scientific">Rhodococcus opacus</name>
    <name type="common">Nocardia opaca</name>
    <dbReference type="NCBI Taxonomy" id="37919"/>
    <lineage>
        <taxon>Bacteria</taxon>
        <taxon>Bacillati</taxon>
        <taxon>Actinomycetota</taxon>
        <taxon>Actinomycetes</taxon>
        <taxon>Mycobacteriales</taxon>
        <taxon>Nocardiaceae</taxon>
        <taxon>Rhodococcus</taxon>
    </lineage>
</organism>
<evidence type="ECO:0000313" key="4">
    <source>
        <dbReference type="Proteomes" id="UP000186108"/>
    </source>
</evidence>
<dbReference type="PATRIC" id="fig|37919.13.peg.4182"/>
<comment type="similarity">
    <text evidence="1">Belongs to the YciI family.</text>
</comment>
<dbReference type="RefSeq" id="WP_065491358.1">
    <property type="nucleotide sequence ID" value="NZ_CP009111.1"/>
</dbReference>
<dbReference type="Gene3D" id="3.30.70.1060">
    <property type="entry name" value="Dimeric alpha+beta barrel"/>
    <property type="match status" value="1"/>
</dbReference>